<comment type="caution">
    <text evidence="16">The sequence shown here is derived from an EMBL/GenBank/DDBJ whole genome shotgun (WGS) entry which is preliminary data.</text>
</comment>
<dbReference type="GO" id="GO:0017150">
    <property type="term" value="F:tRNA dihydrouridine synthase activity"/>
    <property type="evidence" value="ECO:0007669"/>
    <property type="project" value="InterPro"/>
</dbReference>
<evidence type="ECO:0000256" key="7">
    <source>
        <dbReference type="ARBA" id="ARBA00022857"/>
    </source>
</evidence>
<evidence type="ECO:0000256" key="8">
    <source>
        <dbReference type="ARBA" id="ARBA00022884"/>
    </source>
</evidence>
<dbReference type="InterPro" id="IPR018517">
    <property type="entry name" value="tRNA_hU_synthase_CS"/>
</dbReference>
<evidence type="ECO:0000256" key="3">
    <source>
        <dbReference type="ARBA" id="ARBA00022555"/>
    </source>
</evidence>
<feature type="binding site" evidence="14">
    <location>
        <position position="180"/>
    </location>
    <ligand>
        <name>FMN</name>
        <dbReference type="ChEBI" id="CHEBI:58210"/>
    </ligand>
</feature>
<proteinExistence type="inferred from homology"/>
<comment type="catalytic activity">
    <reaction evidence="10">
        <text>a 5,6-dihydrouridine in tRNA + NADP(+) = a uridine in tRNA + NADPH + H(+)</text>
        <dbReference type="Rhea" id="RHEA:23624"/>
        <dbReference type="Rhea" id="RHEA-COMP:13339"/>
        <dbReference type="Rhea" id="RHEA-COMP:13887"/>
        <dbReference type="ChEBI" id="CHEBI:15378"/>
        <dbReference type="ChEBI" id="CHEBI:57783"/>
        <dbReference type="ChEBI" id="CHEBI:58349"/>
        <dbReference type="ChEBI" id="CHEBI:65315"/>
        <dbReference type="ChEBI" id="CHEBI:74443"/>
    </reaction>
</comment>
<feature type="binding site" evidence="14">
    <location>
        <begin position="56"/>
        <end position="58"/>
    </location>
    <ligand>
        <name>FMN</name>
        <dbReference type="ChEBI" id="CHEBI:58210"/>
    </ligand>
</feature>
<evidence type="ECO:0000256" key="10">
    <source>
        <dbReference type="ARBA" id="ARBA00048205"/>
    </source>
</evidence>
<gene>
    <name evidence="16" type="ORF">COX00_04335</name>
</gene>
<keyword evidence="3" id="KW-0820">tRNA-binding</keyword>
<sequence>MKIGAIEAYHVFFPSTTLSTEQTKMHYRLVFSSIFSILRHMIDWKTVAKPIVALAPMADMSDLPFCLVCKEEGTPFLFREMVSSEAVVRFNPKTLKIASFDERERPLVQQIFGANPDVMAEAARIIYEKYKPDAIDINMGCPVYNLVSNFNGAALMKEPEKAAAIVRAIKKAVPCPISVKTRTGWKQDTDCLEFVKVIADAGADLISMHGRTREQGYSGSSNWERIGEARRNVPQIPFLANGDITTPELAKDALEVTGADGVLMARGMLGNPWLAKQVLHYLETGAKLPDPDIKERVRIVKKHAALQVEHYGERGLIKLRKHLPWYFKHMTGWKDLRSKLVRVNTLAEVNEILDSIS</sequence>
<dbReference type="NCBIfam" id="TIGR00737">
    <property type="entry name" value="nifR3_yhdG"/>
    <property type="match status" value="1"/>
</dbReference>
<comment type="function">
    <text evidence="2 12">Catalyzes the synthesis of 5,6-dihydrouridine (D), a modified base found in the D-loop of most tRNAs, via the reduction of the C5-C6 double bond in target uridines.</text>
</comment>
<evidence type="ECO:0000256" key="13">
    <source>
        <dbReference type="PIRSR" id="PIRSR006621-1"/>
    </source>
</evidence>
<dbReference type="CDD" id="cd02801">
    <property type="entry name" value="DUS_like_FMN"/>
    <property type="match status" value="1"/>
</dbReference>
<dbReference type="InterPro" id="IPR035587">
    <property type="entry name" value="DUS-like_FMN-bd"/>
</dbReference>
<dbReference type="Pfam" id="PF01207">
    <property type="entry name" value="Dus"/>
    <property type="match status" value="1"/>
</dbReference>
<comment type="catalytic activity">
    <reaction evidence="11">
        <text>a 5,6-dihydrouridine in tRNA + NAD(+) = a uridine in tRNA + NADH + H(+)</text>
        <dbReference type="Rhea" id="RHEA:54452"/>
        <dbReference type="Rhea" id="RHEA-COMP:13339"/>
        <dbReference type="Rhea" id="RHEA-COMP:13887"/>
        <dbReference type="ChEBI" id="CHEBI:15378"/>
        <dbReference type="ChEBI" id="CHEBI:57540"/>
        <dbReference type="ChEBI" id="CHEBI:57945"/>
        <dbReference type="ChEBI" id="CHEBI:65315"/>
        <dbReference type="ChEBI" id="CHEBI:74443"/>
    </reaction>
</comment>
<dbReference type="InterPro" id="IPR024036">
    <property type="entry name" value="tRNA-dHydroUridine_Synthase_C"/>
</dbReference>
<evidence type="ECO:0000256" key="9">
    <source>
        <dbReference type="ARBA" id="ARBA00023002"/>
    </source>
</evidence>
<keyword evidence="7" id="KW-0521">NADP</keyword>
<dbReference type="EMBL" id="PCSZ01000076">
    <property type="protein sequence ID" value="PIP60256.1"/>
    <property type="molecule type" value="Genomic_DNA"/>
</dbReference>
<keyword evidence="5 12" id="KW-0288">FMN</keyword>
<evidence type="ECO:0000256" key="6">
    <source>
        <dbReference type="ARBA" id="ARBA00022694"/>
    </source>
</evidence>
<dbReference type="InterPro" id="IPR013785">
    <property type="entry name" value="Aldolase_TIM"/>
</dbReference>
<feature type="domain" description="DUS-like FMN-binding" evidence="15">
    <location>
        <begin position="54"/>
        <end position="353"/>
    </location>
</feature>
<feature type="binding site" evidence="14">
    <location>
        <begin position="265"/>
        <end position="266"/>
    </location>
    <ligand>
        <name>FMN</name>
        <dbReference type="ChEBI" id="CHEBI:58210"/>
    </ligand>
</feature>
<keyword evidence="9 12" id="KW-0560">Oxidoreductase</keyword>
<dbReference type="InterPro" id="IPR001269">
    <property type="entry name" value="DUS_fam"/>
</dbReference>
<name>A0A2H0BRF5_9BACT</name>
<dbReference type="Gene3D" id="3.20.20.70">
    <property type="entry name" value="Aldolase class I"/>
    <property type="match status" value="1"/>
</dbReference>
<keyword evidence="8" id="KW-0694">RNA-binding</keyword>
<evidence type="ECO:0000313" key="17">
    <source>
        <dbReference type="Proteomes" id="UP000231581"/>
    </source>
</evidence>
<evidence type="ECO:0000256" key="11">
    <source>
        <dbReference type="ARBA" id="ARBA00048802"/>
    </source>
</evidence>
<organism evidence="16 17">
    <name type="scientific">Candidatus Uhrbacteria bacterium CG22_combo_CG10-13_8_21_14_all_47_17</name>
    <dbReference type="NCBI Taxonomy" id="1975041"/>
    <lineage>
        <taxon>Bacteria</taxon>
        <taxon>Candidatus Uhriibacteriota</taxon>
    </lineage>
</organism>
<feature type="active site" description="Proton donor" evidence="13">
    <location>
        <position position="141"/>
    </location>
</feature>
<feature type="binding site" evidence="14">
    <location>
        <position position="110"/>
    </location>
    <ligand>
        <name>FMN</name>
        <dbReference type="ChEBI" id="CHEBI:58210"/>
    </ligand>
</feature>
<comment type="similarity">
    <text evidence="12">Belongs to the dus family.</text>
</comment>
<reference evidence="16 17" key="1">
    <citation type="submission" date="2017-09" db="EMBL/GenBank/DDBJ databases">
        <title>Depth-based differentiation of microbial function through sediment-hosted aquifers and enrichment of novel symbionts in the deep terrestrial subsurface.</title>
        <authorList>
            <person name="Probst A.J."/>
            <person name="Ladd B."/>
            <person name="Jarett J.K."/>
            <person name="Geller-Mcgrath D.E."/>
            <person name="Sieber C.M."/>
            <person name="Emerson J.B."/>
            <person name="Anantharaman K."/>
            <person name="Thomas B.C."/>
            <person name="Malmstrom R."/>
            <person name="Stieglmeier M."/>
            <person name="Klingl A."/>
            <person name="Woyke T."/>
            <person name="Ryan C.M."/>
            <person name="Banfield J.F."/>
        </authorList>
    </citation>
    <scope>NUCLEOTIDE SEQUENCE [LARGE SCALE GENOMIC DNA]</scope>
    <source>
        <strain evidence="16">CG22_combo_CG10-13_8_21_14_all_47_17</strain>
    </source>
</reference>
<keyword evidence="4 12" id="KW-0285">Flavoprotein</keyword>
<dbReference type="Gene3D" id="1.10.1200.80">
    <property type="entry name" value="Putative flavin oxidoreducatase, domain 2"/>
    <property type="match status" value="1"/>
</dbReference>
<comment type="cofactor">
    <cofactor evidence="1 12 14">
        <name>FMN</name>
        <dbReference type="ChEBI" id="CHEBI:58210"/>
    </cofactor>
</comment>
<dbReference type="PANTHER" id="PTHR45846:SF1">
    <property type="entry name" value="TRNA-DIHYDROURIDINE(47) SYNTHASE [NAD(P)(+)]-LIKE"/>
    <property type="match status" value="1"/>
</dbReference>
<accession>A0A2H0BRF5</accession>
<evidence type="ECO:0000256" key="12">
    <source>
        <dbReference type="PIRNR" id="PIRNR006621"/>
    </source>
</evidence>
<keyword evidence="6 12" id="KW-0819">tRNA processing</keyword>
<evidence type="ECO:0000256" key="4">
    <source>
        <dbReference type="ARBA" id="ARBA00022630"/>
    </source>
</evidence>
<protein>
    <recommendedName>
        <fullName evidence="12">tRNA-dihydrouridine synthase</fullName>
        <ecNumber evidence="12">1.3.1.-</ecNumber>
    </recommendedName>
</protein>
<dbReference type="GO" id="GO:0050660">
    <property type="term" value="F:flavin adenine dinucleotide binding"/>
    <property type="evidence" value="ECO:0007669"/>
    <property type="project" value="InterPro"/>
</dbReference>
<evidence type="ECO:0000256" key="1">
    <source>
        <dbReference type="ARBA" id="ARBA00001917"/>
    </source>
</evidence>
<dbReference type="GO" id="GO:0000049">
    <property type="term" value="F:tRNA binding"/>
    <property type="evidence" value="ECO:0007669"/>
    <property type="project" value="UniProtKB-KW"/>
</dbReference>
<dbReference type="Proteomes" id="UP000231581">
    <property type="component" value="Unassembled WGS sequence"/>
</dbReference>
<evidence type="ECO:0000313" key="16">
    <source>
        <dbReference type="EMBL" id="PIP60256.1"/>
    </source>
</evidence>
<dbReference type="EC" id="1.3.1.-" evidence="12"/>
<dbReference type="PIRSF" id="PIRSF006621">
    <property type="entry name" value="Dus"/>
    <property type="match status" value="1"/>
</dbReference>
<dbReference type="AlphaFoldDB" id="A0A2H0BRF5"/>
<dbReference type="PANTHER" id="PTHR45846">
    <property type="entry name" value="TRNA-DIHYDROURIDINE(47) SYNTHASE [NAD(P)(+)]-LIKE"/>
    <property type="match status" value="1"/>
</dbReference>
<keyword evidence="14" id="KW-0547">Nucleotide-binding</keyword>
<evidence type="ECO:0000256" key="2">
    <source>
        <dbReference type="ARBA" id="ARBA00002790"/>
    </source>
</evidence>
<evidence type="ECO:0000256" key="14">
    <source>
        <dbReference type="PIRSR" id="PIRSR006621-2"/>
    </source>
</evidence>
<dbReference type="SUPFAM" id="SSF51395">
    <property type="entry name" value="FMN-linked oxidoreductases"/>
    <property type="match status" value="1"/>
</dbReference>
<evidence type="ECO:0000259" key="15">
    <source>
        <dbReference type="Pfam" id="PF01207"/>
    </source>
</evidence>
<dbReference type="InterPro" id="IPR004652">
    <property type="entry name" value="DusB-like"/>
</dbReference>
<dbReference type="PROSITE" id="PS01136">
    <property type="entry name" value="UPF0034"/>
    <property type="match status" value="1"/>
</dbReference>
<feature type="binding site" evidence="14">
    <location>
        <position position="209"/>
    </location>
    <ligand>
        <name>FMN</name>
        <dbReference type="ChEBI" id="CHEBI:58210"/>
    </ligand>
</feature>
<evidence type="ECO:0000256" key="5">
    <source>
        <dbReference type="ARBA" id="ARBA00022643"/>
    </source>
</evidence>